<dbReference type="GeneID" id="105049063"/>
<comment type="similarity">
    <text evidence="1">Belongs to the SNAPIN family.</text>
</comment>
<keyword evidence="2" id="KW-0175">Coiled coil</keyword>
<gene>
    <name evidence="6 7" type="primary">LOC105049063</name>
</gene>
<sequence>MDGGDLPSTDCSSEPLATGGEAAVARAEEFGHPQEGCEALARAISSTLGDVMREFDGRAEGAARSQDELIRSIDRLTGELDKLLEDAPLPFIMQHAMKISSIHKRVSALNLLLKSIQRRIDNIDRMLSTGVPNGDNVPPDIVETSSLTL</sequence>
<proteinExistence type="inferred from homology"/>
<dbReference type="GO" id="GO:0032418">
    <property type="term" value="P:lysosome localization"/>
    <property type="evidence" value="ECO:0007669"/>
    <property type="project" value="TreeGrafter"/>
</dbReference>
<evidence type="ECO:0000256" key="4">
    <source>
        <dbReference type="SAM" id="MobiDB-lite"/>
    </source>
</evidence>
<evidence type="ECO:0000256" key="1">
    <source>
        <dbReference type="ARBA" id="ARBA00006111"/>
    </source>
</evidence>
<organism evidence="5 6">
    <name type="scientific">Elaeis guineensis var. tenera</name>
    <name type="common">Oil palm</name>
    <dbReference type="NCBI Taxonomy" id="51953"/>
    <lineage>
        <taxon>Eukaryota</taxon>
        <taxon>Viridiplantae</taxon>
        <taxon>Streptophyta</taxon>
        <taxon>Embryophyta</taxon>
        <taxon>Tracheophyta</taxon>
        <taxon>Spermatophyta</taxon>
        <taxon>Magnoliopsida</taxon>
        <taxon>Liliopsida</taxon>
        <taxon>Arecaceae</taxon>
        <taxon>Arecoideae</taxon>
        <taxon>Cocoseae</taxon>
        <taxon>Elaeidinae</taxon>
        <taxon>Elaeis</taxon>
    </lineage>
</organism>
<evidence type="ECO:0000313" key="5">
    <source>
        <dbReference type="Proteomes" id="UP000504607"/>
    </source>
</evidence>
<dbReference type="InterPro" id="IPR028119">
    <property type="entry name" value="Snapin/Pallidin/Snn1"/>
</dbReference>
<keyword evidence="5" id="KW-1185">Reference proteome</keyword>
<name>A0A6I9RIP2_ELAGV</name>
<dbReference type="InterPro" id="IPR017246">
    <property type="entry name" value="Snapin"/>
</dbReference>
<dbReference type="GO" id="GO:0000149">
    <property type="term" value="F:SNARE binding"/>
    <property type="evidence" value="ECO:0007669"/>
    <property type="project" value="TreeGrafter"/>
</dbReference>
<dbReference type="AlphaFoldDB" id="A0A6I9RIP2"/>
<dbReference type="RefSeq" id="XP_010926900.1">
    <property type="nucleotide sequence ID" value="XM_010928598.3"/>
</dbReference>
<feature type="region of interest" description="Disordered" evidence="4">
    <location>
        <begin position="1"/>
        <end position="30"/>
    </location>
</feature>
<accession>A0A6I9RIP2</accession>
<evidence type="ECO:0000256" key="3">
    <source>
        <dbReference type="ARBA" id="ARBA00033330"/>
    </source>
</evidence>
<dbReference type="RefSeq" id="XP_010926901.1">
    <property type="nucleotide sequence ID" value="XM_010928599.3"/>
</dbReference>
<dbReference type="OrthoDB" id="5399166at2759"/>
<evidence type="ECO:0000313" key="6">
    <source>
        <dbReference type="RefSeq" id="XP_010926900.1"/>
    </source>
</evidence>
<evidence type="ECO:0000313" key="7">
    <source>
        <dbReference type="RefSeq" id="XP_010926901.1"/>
    </source>
</evidence>
<protein>
    <recommendedName>
        <fullName evidence="3">Biogenesis of lysosome-related organelles complex 1 subunit 7</fullName>
    </recommendedName>
</protein>
<dbReference type="PANTHER" id="PTHR31305">
    <property type="entry name" value="SNARE-ASSOCIATED PROTEIN SNAPIN"/>
    <property type="match status" value="1"/>
</dbReference>
<dbReference type="GO" id="GO:0006886">
    <property type="term" value="P:intracellular protein transport"/>
    <property type="evidence" value="ECO:0007669"/>
    <property type="project" value="InterPro"/>
</dbReference>
<dbReference type="GO" id="GO:0099078">
    <property type="term" value="C:BORC complex"/>
    <property type="evidence" value="ECO:0007669"/>
    <property type="project" value="TreeGrafter"/>
</dbReference>
<dbReference type="PANTHER" id="PTHR31305:SF2">
    <property type="entry name" value="SNARE-ASSOCIATED PROTEIN SNAPIN"/>
    <property type="match status" value="1"/>
</dbReference>
<dbReference type="Pfam" id="PF14712">
    <property type="entry name" value="Snapin_Pallidin"/>
    <property type="match status" value="1"/>
</dbReference>
<evidence type="ECO:0000256" key="2">
    <source>
        <dbReference type="ARBA" id="ARBA00023054"/>
    </source>
</evidence>
<dbReference type="Proteomes" id="UP000504607">
    <property type="component" value="Chromosome 7"/>
</dbReference>
<dbReference type="GO" id="GO:0031083">
    <property type="term" value="C:BLOC-1 complex"/>
    <property type="evidence" value="ECO:0007669"/>
    <property type="project" value="InterPro"/>
</dbReference>
<dbReference type="GO" id="GO:0007040">
    <property type="term" value="P:lysosome organization"/>
    <property type="evidence" value="ECO:0007669"/>
    <property type="project" value="TreeGrafter"/>
</dbReference>
<dbReference type="GO" id="GO:0008333">
    <property type="term" value="P:endosome to lysosome transport"/>
    <property type="evidence" value="ECO:0007669"/>
    <property type="project" value="TreeGrafter"/>
</dbReference>
<reference evidence="6 7" key="1">
    <citation type="submission" date="2025-04" db="UniProtKB">
        <authorList>
            <consortium name="RefSeq"/>
        </authorList>
    </citation>
    <scope>IDENTIFICATION</scope>
</reference>
<dbReference type="KEGG" id="egu:105049063"/>